<dbReference type="Proteomes" id="UP000473470">
    <property type="component" value="Unassembled WGS sequence"/>
</dbReference>
<feature type="compositionally biased region" description="Low complexity" evidence="1">
    <location>
        <begin position="10"/>
        <end position="25"/>
    </location>
</feature>
<feature type="region of interest" description="Disordered" evidence="1">
    <location>
        <begin position="47"/>
        <end position="73"/>
    </location>
</feature>
<gene>
    <name evidence="2" type="ORF">F7R25_35625</name>
</gene>
<evidence type="ECO:0000313" key="3">
    <source>
        <dbReference type="Proteomes" id="UP000473470"/>
    </source>
</evidence>
<feature type="compositionally biased region" description="Low complexity" evidence="1">
    <location>
        <begin position="55"/>
        <end position="73"/>
    </location>
</feature>
<protein>
    <submittedName>
        <fullName evidence="2">Cysteine desulfurase</fullName>
    </submittedName>
</protein>
<comment type="caution">
    <text evidence="2">The sequence shown here is derived from an EMBL/GenBank/DDBJ whole genome shotgun (WGS) entry which is preliminary data.</text>
</comment>
<feature type="non-terminal residue" evidence="2">
    <location>
        <position position="73"/>
    </location>
</feature>
<accession>A0A6L3MKD8</accession>
<feature type="region of interest" description="Disordered" evidence="1">
    <location>
        <begin position="1"/>
        <end position="35"/>
    </location>
</feature>
<name>A0A6L3MKD8_9BURK</name>
<sequence>MTIPTPTVNPGRPAGELPGAGALPHAPLPAGLPDPATLARLASEFFSTPPGQATAPGVSAGSGAVGGVPSALP</sequence>
<dbReference type="EMBL" id="VZOK01000113">
    <property type="protein sequence ID" value="KAB0631592.1"/>
    <property type="molecule type" value="Genomic_DNA"/>
</dbReference>
<dbReference type="AlphaFoldDB" id="A0A6L3MKD8"/>
<organism evidence="2 3">
    <name type="scientific">Burkholderia stagnalis</name>
    <dbReference type="NCBI Taxonomy" id="1503054"/>
    <lineage>
        <taxon>Bacteria</taxon>
        <taxon>Pseudomonadati</taxon>
        <taxon>Pseudomonadota</taxon>
        <taxon>Betaproteobacteria</taxon>
        <taxon>Burkholderiales</taxon>
        <taxon>Burkholderiaceae</taxon>
        <taxon>Burkholderia</taxon>
        <taxon>Burkholderia cepacia complex</taxon>
    </lineage>
</organism>
<proteinExistence type="predicted"/>
<evidence type="ECO:0000256" key="1">
    <source>
        <dbReference type="SAM" id="MobiDB-lite"/>
    </source>
</evidence>
<reference evidence="2 3" key="1">
    <citation type="submission" date="2019-09" db="EMBL/GenBank/DDBJ databases">
        <title>Draft genome sequences of 48 bacterial type strains from the CCUG.</title>
        <authorList>
            <person name="Tunovic T."/>
            <person name="Pineiro-Iglesias B."/>
            <person name="Unosson C."/>
            <person name="Inganas E."/>
            <person name="Ohlen M."/>
            <person name="Cardew S."/>
            <person name="Jensie-Markopoulos S."/>
            <person name="Salva-Serra F."/>
            <person name="Jaen-Luchoro D."/>
            <person name="Karlsson R."/>
            <person name="Svensson-Stadler L."/>
            <person name="Chun J."/>
            <person name="Moore E."/>
        </authorList>
    </citation>
    <scope>NUCLEOTIDE SEQUENCE [LARGE SCALE GENOMIC DNA]</scope>
    <source>
        <strain evidence="2 3">CCUG 65686</strain>
    </source>
</reference>
<evidence type="ECO:0000313" key="2">
    <source>
        <dbReference type="EMBL" id="KAB0631592.1"/>
    </source>
</evidence>